<dbReference type="Gene3D" id="3.40.190.10">
    <property type="entry name" value="Periplasmic binding protein-like II"/>
    <property type="match status" value="1"/>
</dbReference>
<feature type="chain" id="PRO_5047414045" evidence="2">
    <location>
        <begin position="33"/>
        <end position="649"/>
    </location>
</feature>
<dbReference type="InterPro" id="IPR039424">
    <property type="entry name" value="SBP_5"/>
</dbReference>
<dbReference type="PANTHER" id="PTHR30290">
    <property type="entry name" value="PERIPLASMIC BINDING COMPONENT OF ABC TRANSPORTER"/>
    <property type="match status" value="1"/>
</dbReference>
<reference evidence="4 5" key="1">
    <citation type="submission" date="2023-08" db="EMBL/GenBank/DDBJ databases">
        <authorList>
            <person name="Roldan D.M."/>
            <person name="Menes R.J."/>
        </authorList>
    </citation>
    <scope>NUCLEOTIDE SEQUENCE [LARGE SCALE GENOMIC DNA]</scope>
    <source>
        <strain evidence="4 5">CCM 2812</strain>
    </source>
</reference>
<dbReference type="PANTHER" id="PTHR30290:SF64">
    <property type="entry name" value="ABC TRANSPORTER PERIPLASMIC BINDING PROTEIN"/>
    <property type="match status" value="1"/>
</dbReference>
<evidence type="ECO:0000256" key="1">
    <source>
        <dbReference type="ARBA" id="ARBA00022729"/>
    </source>
</evidence>
<protein>
    <submittedName>
        <fullName evidence="4">Extracellular solute-binding protein</fullName>
    </submittedName>
</protein>
<dbReference type="Gene3D" id="3.10.105.10">
    <property type="entry name" value="Dipeptide-binding Protein, Domain 3"/>
    <property type="match status" value="1"/>
</dbReference>
<evidence type="ECO:0000313" key="5">
    <source>
        <dbReference type="Proteomes" id="UP001235760"/>
    </source>
</evidence>
<evidence type="ECO:0000259" key="3">
    <source>
        <dbReference type="Pfam" id="PF00496"/>
    </source>
</evidence>
<feature type="signal peptide" evidence="2">
    <location>
        <begin position="1"/>
        <end position="32"/>
    </location>
</feature>
<dbReference type="InterPro" id="IPR000914">
    <property type="entry name" value="SBP_5_dom"/>
</dbReference>
<dbReference type="PIRSF" id="PIRSF002741">
    <property type="entry name" value="MppA"/>
    <property type="match status" value="1"/>
</dbReference>
<evidence type="ECO:0000313" key="4">
    <source>
        <dbReference type="EMBL" id="MDP4300650.1"/>
    </source>
</evidence>
<evidence type="ECO:0000256" key="2">
    <source>
        <dbReference type="SAM" id="SignalP"/>
    </source>
</evidence>
<dbReference type="Proteomes" id="UP001235760">
    <property type="component" value="Unassembled WGS sequence"/>
</dbReference>
<dbReference type="Pfam" id="PF00496">
    <property type="entry name" value="SBP_bac_5"/>
    <property type="match status" value="1"/>
</dbReference>
<dbReference type="EMBL" id="JAUZEE010000003">
    <property type="protein sequence ID" value="MDP4300650.1"/>
    <property type="molecule type" value="Genomic_DNA"/>
</dbReference>
<proteinExistence type="predicted"/>
<comment type="caution">
    <text evidence="4">The sequence shown here is derived from an EMBL/GenBank/DDBJ whole genome shotgun (WGS) entry which is preliminary data.</text>
</comment>
<accession>A0ABT9G2D8</accession>
<gene>
    <name evidence="4" type="ORF">Q8X39_08380</name>
</gene>
<keyword evidence="1 2" id="KW-0732">Signal</keyword>
<dbReference type="RefSeq" id="WP_305749191.1">
    <property type="nucleotide sequence ID" value="NZ_JAUZEE010000003.1"/>
</dbReference>
<name>A0ABT9G2D8_LEPDI</name>
<organism evidence="4 5">
    <name type="scientific">Leptothrix discophora</name>
    <dbReference type="NCBI Taxonomy" id="89"/>
    <lineage>
        <taxon>Bacteria</taxon>
        <taxon>Pseudomonadati</taxon>
        <taxon>Pseudomonadota</taxon>
        <taxon>Betaproteobacteria</taxon>
        <taxon>Burkholderiales</taxon>
        <taxon>Sphaerotilaceae</taxon>
        <taxon>Leptothrix</taxon>
    </lineage>
</organism>
<feature type="domain" description="Solute-binding protein family 5" evidence="3">
    <location>
        <begin position="143"/>
        <end position="541"/>
    </location>
</feature>
<dbReference type="SUPFAM" id="SSF53850">
    <property type="entry name" value="Periplasmic binding protein-like II"/>
    <property type="match status" value="1"/>
</dbReference>
<dbReference type="CDD" id="cd08497">
    <property type="entry name" value="MbnE-like"/>
    <property type="match status" value="1"/>
</dbReference>
<dbReference type="InterPro" id="IPR030678">
    <property type="entry name" value="Peptide/Ni-bd"/>
</dbReference>
<keyword evidence="5" id="KW-1185">Reference proteome</keyword>
<sequence>MPLQRPARPSIRTLPSHAGRWLALLLSTVAIAASAQATSADTRATPRAVAAPTSAVAPAQPLEAWSHAYAAYTTPKYPAGFAHFDYVNPDAPKRGTLWLRNPDRRSSFDKFNPFTIKGNAPAGVSLFMFESLATRSMDEPQTMYGLLAEQMSVAPDLASVTFRIHPLARFSDGTPVTAADVVHSHRLLTSAQAAPGVRIALSDIGEVTALDPATVRFTLKERKIDAVFAAGGMAVFSQRWGAVDGKVKPFDQIVSEHPIASGPYLIDQVEMPRRIEFRLNPRYWARGLGVRRGHFNFERIVYRMYADPAVAAEAFKAGEFDFFKEYSARAWVRQHQGVKWREGRIVKAELPTAWGQGLQSTHFNLRRPIFQDARVREALTLAWDFERLNRYGQYQRANSLFNNSDFAAQGRPSAEELALLEPFRDQLPPQVFGPAYVAPVQGDAQRLRANLLRARDLLAQAGWKVADDGKLRNAKGEPFVVEYLEPSQPGRNTDFQHNLSKLGIEFKERVVDFALYRRRLETYDYDLITIVEGDFTLPSATDLKAGFGSATVDEPGGNNFRGVKSPAVDALIQAVADARDIAQLRTAARALDRIVMWNHWQIPELYLSKERVSYWNRFGKPAVQPGYISIDGGEPWPLWTWWVEREQRP</sequence>